<keyword evidence="2" id="KW-1185">Reference proteome</keyword>
<comment type="caution">
    <text evidence="1">The sequence shown here is derived from an EMBL/GenBank/DDBJ whole genome shotgun (WGS) entry which is preliminary data.</text>
</comment>
<dbReference type="RefSeq" id="WP_176071846.1">
    <property type="nucleotide sequence ID" value="NZ_JABWMJ010000023.1"/>
</dbReference>
<name>A0A7Y6TZC1_9BURK</name>
<proteinExistence type="predicted"/>
<evidence type="ECO:0000313" key="2">
    <source>
        <dbReference type="Proteomes" id="UP000529637"/>
    </source>
</evidence>
<gene>
    <name evidence="1" type="ORF">HQN59_24915</name>
</gene>
<dbReference type="EMBL" id="JABWMJ010000023">
    <property type="protein sequence ID" value="NUZ08987.1"/>
    <property type="molecule type" value="Genomic_DNA"/>
</dbReference>
<accession>A0A7Y6TZC1</accession>
<organism evidence="1 2">
    <name type="scientific">Piscinibacter koreensis</name>
    <dbReference type="NCBI Taxonomy" id="2742824"/>
    <lineage>
        <taxon>Bacteria</taxon>
        <taxon>Pseudomonadati</taxon>
        <taxon>Pseudomonadota</taxon>
        <taxon>Betaproteobacteria</taxon>
        <taxon>Burkholderiales</taxon>
        <taxon>Sphaerotilaceae</taxon>
        <taxon>Piscinibacter</taxon>
    </lineage>
</organism>
<evidence type="ECO:0000313" key="1">
    <source>
        <dbReference type="EMBL" id="NUZ08987.1"/>
    </source>
</evidence>
<dbReference type="Proteomes" id="UP000529637">
    <property type="component" value="Unassembled WGS sequence"/>
</dbReference>
<sequence>MNEAVELSCLNYRRYIKAIFEPATQNFLRLMEERGISLHEVFGVNLFIAHAVDYLRAIRLTCPPPAVPR</sequence>
<reference evidence="1 2" key="1">
    <citation type="submission" date="2020-06" db="EMBL/GenBank/DDBJ databases">
        <title>Schlegella sp. ID0723 isolated from air conditioner.</title>
        <authorList>
            <person name="Kim D.Y."/>
            <person name="Kim D.-U."/>
        </authorList>
    </citation>
    <scope>NUCLEOTIDE SEQUENCE [LARGE SCALE GENOMIC DNA]</scope>
    <source>
        <strain evidence="1 2">ID0723</strain>
    </source>
</reference>
<protein>
    <submittedName>
        <fullName evidence="1">Uncharacterized protein</fullName>
    </submittedName>
</protein>
<dbReference type="AlphaFoldDB" id="A0A7Y6TZC1"/>